<evidence type="ECO:0000256" key="8">
    <source>
        <dbReference type="HAMAP-Rule" id="MF_01161"/>
    </source>
</evidence>
<gene>
    <name evidence="8 10" type="primary">tilS</name>
    <name evidence="10" type="ORF">GCM10009119_09800</name>
</gene>
<dbReference type="EMBL" id="BAAAFI010000002">
    <property type="protein sequence ID" value="GAA0878012.1"/>
    <property type="molecule type" value="Genomic_DNA"/>
</dbReference>
<evidence type="ECO:0000256" key="6">
    <source>
        <dbReference type="ARBA" id="ARBA00022840"/>
    </source>
</evidence>
<evidence type="ECO:0000256" key="7">
    <source>
        <dbReference type="ARBA" id="ARBA00048539"/>
    </source>
</evidence>
<dbReference type="HAMAP" id="MF_01161">
    <property type="entry name" value="tRNA_Ile_lys_synt"/>
    <property type="match status" value="1"/>
</dbReference>
<comment type="catalytic activity">
    <reaction evidence="7 8">
        <text>cytidine(34) in tRNA(Ile2) + L-lysine + ATP = lysidine(34) in tRNA(Ile2) + AMP + diphosphate + H(+)</text>
        <dbReference type="Rhea" id="RHEA:43744"/>
        <dbReference type="Rhea" id="RHEA-COMP:10625"/>
        <dbReference type="Rhea" id="RHEA-COMP:10670"/>
        <dbReference type="ChEBI" id="CHEBI:15378"/>
        <dbReference type="ChEBI" id="CHEBI:30616"/>
        <dbReference type="ChEBI" id="CHEBI:32551"/>
        <dbReference type="ChEBI" id="CHEBI:33019"/>
        <dbReference type="ChEBI" id="CHEBI:82748"/>
        <dbReference type="ChEBI" id="CHEBI:83665"/>
        <dbReference type="ChEBI" id="CHEBI:456215"/>
        <dbReference type="EC" id="6.3.4.19"/>
    </reaction>
</comment>
<evidence type="ECO:0000259" key="9">
    <source>
        <dbReference type="SMART" id="SM00977"/>
    </source>
</evidence>
<comment type="caution">
    <text evidence="8">Lacks conserved residue(s) required for the propagation of feature annotation.</text>
</comment>
<proteinExistence type="inferred from homology"/>
<evidence type="ECO:0000256" key="1">
    <source>
        <dbReference type="ARBA" id="ARBA00004496"/>
    </source>
</evidence>
<evidence type="ECO:0000256" key="3">
    <source>
        <dbReference type="ARBA" id="ARBA00022598"/>
    </source>
</evidence>
<dbReference type="Proteomes" id="UP001500469">
    <property type="component" value="Unassembled WGS sequence"/>
</dbReference>
<dbReference type="InterPro" id="IPR012795">
    <property type="entry name" value="tRNA_Ile_lys_synt_N"/>
</dbReference>
<dbReference type="InterPro" id="IPR011063">
    <property type="entry name" value="TilS/TtcA_N"/>
</dbReference>
<keyword evidence="5" id="KW-0547">Nucleotide-binding</keyword>
<accession>A0ABN1MXR1</accession>
<keyword evidence="4 8" id="KW-0819">tRNA processing</keyword>
<dbReference type="SMART" id="SM00977">
    <property type="entry name" value="TilS_C"/>
    <property type="match status" value="1"/>
</dbReference>
<dbReference type="InterPro" id="IPR014729">
    <property type="entry name" value="Rossmann-like_a/b/a_fold"/>
</dbReference>
<dbReference type="Pfam" id="PF01171">
    <property type="entry name" value="ATP_bind_3"/>
    <property type="match status" value="1"/>
</dbReference>
<dbReference type="Pfam" id="PF11734">
    <property type="entry name" value="TilS_C"/>
    <property type="match status" value="1"/>
</dbReference>
<evidence type="ECO:0000313" key="11">
    <source>
        <dbReference type="Proteomes" id="UP001500469"/>
    </source>
</evidence>
<name>A0ABN1MXR1_9BACT</name>
<keyword evidence="3 8" id="KW-0436">Ligase</keyword>
<organism evidence="10 11">
    <name type="scientific">Algoriphagus jejuensis</name>
    <dbReference type="NCBI Taxonomy" id="419934"/>
    <lineage>
        <taxon>Bacteria</taxon>
        <taxon>Pseudomonadati</taxon>
        <taxon>Bacteroidota</taxon>
        <taxon>Cytophagia</taxon>
        <taxon>Cytophagales</taxon>
        <taxon>Cyclobacteriaceae</taxon>
        <taxon>Algoriphagus</taxon>
    </lineage>
</organism>
<comment type="similarity">
    <text evidence="8">Belongs to the tRNA(Ile)-lysidine synthase family.</text>
</comment>
<dbReference type="SUPFAM" id="SSF56037">
    <property type="entry name" value="PheT/TilS domain"/>
    <property type="match status" value="1"/>
</dbReference>
<keyword evidence="6" id="KW-0067">ATP-binding</keyword>
<dbReference type="InterPro" id="IPR012094">
    <property type="entry name" value="tRNA_Ile_lys_synt"/>
</dbReference>
<dbReference type="EC" id="6.3.4.19" evidence="8"/>
<evidence type="ECO:0000256" key="5">
    <source>
        <dbReference type="ARBA" id="ARBA00022741"/>
    </source>
</evidence>
<dbReference type="SUPFAM" id="SSF52402">
    <property type="entry name" value="Adenine nucleotide alpha hydrolases-like"/>
    <property type="match status" value="1"/>
</dbReference>
<dbReference type="NCBIfam" id="TIGR02432">
    <property type="entry name" value="lysidine_TilS_N"/>
    <property type="match status" value="1"/>
</dbReference>
<comment type="caution">
    <text evidence="10">The sequence shown here is derived from an EMBL/GenBank/DDBJ whole genome shotgun (WGS) entry which is preliminary data.</text>
</comment>
<comment type="subcellular location">
    <subcellularLocation>
        <location evidence="1 8">Cytoplasm</location>
    </subcellularLocation>
</comment>
<sequence>MDSMCLATLLIRSGISFEIAHVNFQLRGKESEGDRQFVQTWSENHEIPFHLEHADTEAVAEAQGISIQMAAREIRYRFFEKIRADRKLNGIILAHHQDDQLETIFLNLLRGTGIEGIYGMAEQKGWLIRPLLPFSRAEIEAFMAANQLTWREDCSNVKDEYKRNNLRINALPAILGLEADARKNLLTSFSRLKDTGRAFSGLFDLWKKENVREDSTYQVLPYSAVQNQPGASTLLYFWLRPFGFNSDQAHSIAHALDRPKPGTVFKSTGYLVHFDREELVLSPEPEIFEPLYVDDKAIDIQLPEGDYQVIRQDWPAQLDRNPLHAQLDASRLEFPLEIRSWREGDRFVPLGMNAKKKISDYLIDIKMPLAKKKSVKVLVSGEEIAWVLGLRIADWAKCTPATQRILYFKKR</sequence>
<dbReference type="Gene3D" id="3.40.50.620">
    <property type="entry name" value="HUPs"/>
    <property type="match status" value="1"/>
</dbReference>
<evidence type="ECO:0000313" key="10">
    <source>
        <dbReference type="EMBL" id="GAA0878012.1"/>
    </source>
</evidence>
<feature type="domain" description="Lysidine-tRNA(Ile) synthetase C-terminal" evidence="9">
    <location>
        <begin position="336"/>
        <end position="408"/>
    </location>
</feature>
<dbReference type="NCBIfam" id="TIGR02433">
    <property type="entry name" value="lysidine_TilS_C"/>
    <property type="match status" value="1"/>
</dbReference>
<dbReference type="PANTHER" id="PTHR43033">
    <property type="entry name" value="TRNA(ILE)-LYSIDINE SYNTHASE-RELATED"/>
    <property type="match status" value="1"/>
</dbReference>
<evidence type="ECO:0000256" key="4">
    <source>
        <dbReference type="ARBA" id="ARBA00022694"/>
    </source>
</evidence>
<evidence type="ECO:0000256" key="2">
    <source>
        <dbReference type="ARBA" id="ARBA00022490"/>
    </source>
</evidence>
<dbReference type="PANTHER" id="PTHR43033:SF1">
    <property type="entry name" value="TRNA(ILE)-LYSIDINE SYNTHASE-RELATED"/>
    <property type="match status" value="1"/>
</dbReference>
<keyword evidence="2 8" id="KW-0963">Cytoplasm</keyword>
<protein>
    <recommendedName>
        <fullName evidence="8">tRNA(Ile)-lysidine synthase</fullName>
        <ecNumber evidence="8">6.3.4.19</ecNumber>
    </recommendedName>
    <alternativeName>
        <fullName evidence="8">tRNA(Ile)-2-lysyl-cytidine synthase</fullName>
    </alternativeName>
    <alternativeName>
        <fullName evidence="8">tRNA(Ile)-lysidine synthetase</fullName>
    </alternativeName>
</protein>
<comment type="function">
    <text evidence="8">Ligates lysine onto the cytidine present at position 34 of the AUA codon-specific tRNA(Ile) that contains the anticodon CAU, in an ATP-dependent manner. Cytidine is converted to lysidine, thus changing the amino acid specificity of the tRNA from methionine to isoleucine.</text>
</comment>
<dbReference type="CDD" id="cd01992">
    <property type="entry name" value="TilS_N"/>
    <property type="match status" value="1"/>
</dbReference>
<dbReference type="InterPro" id="IPR012796">
    <property type="entry name" value="Lysidine-tRNA-synth_C"/>
</dbReference>
<keyword evidence="11" id="KW-1185">Reference proteome</keyword>
<reference evidence="10 11" key="1">
    <citation type="journal article" date="2019" name="Int. J. Syst. Evol. Microbiol.">
        <title>The Global Catalogue of Microorganisms (GCM) 10K type strain sequencing project: providing services to taxonomists for standard genome sequencing and annotation.</title>
        <authorList>
            <consortium name="The Broad Institute Genomics Platform"/>
            <consortium name="The Broad Institute Genome Sequencing Center for Infectious Disease"/>
            <person name="Wu L."/>
            <person name="Ma J."/>
        </authorList>
    </citation>
    <scope>NUCLEOTIDE SEQUENCE [LARGE SCALE GENOMIC DNA]</scope>
    <source>
        <strain evidence="10 11">JCM 16112</strain>
    </source>
</reference>